<dbReference type="SMART" id="SM01263">
    <property type="entry name" value="Leuk-A4-hydro_C"/>
    <property type="match status" value="1"/>
</dbReference>
<dbReference type="Pfam" id="PF01433">
    <property type="entry name" value="Peptidase_M1"/>
    <property type="match status" value="1"/>
</dbReference>
<feature type="binding site" evidence="12">
    <location>
        <begin position="643"/>
        <end position="645"/>
    </location>
    <ligand>
        <name>a peptide</name>
        <dbReference type="ChEBI" id="CHEBI:60466"/>
    </ligand>
</feature>
<evidence type="ECO:0000256" key="10">
    <source>
        <dbReference type="ARBA" id="ARBA00023242"/>
    </source>
</evidence>
<dbReference type="InterPro" id="IPR012777">
    <property type="entry name" value="LTA4H"/>
</dbReference>
<name>A0A6A6B6L4_9PEZI</name>
<keyword evidence="17" id="KW-1185">Reference proteome</keyword>
<keyword evidence="5 14" id="KW-0645">Protease</keyword>
<dbReference type="InterPro" id="IPR042097">
    <property type="entry name" value="Aminopeptidase_N-like_N_sf"/>
</dbReference>
<evidence type="ECO:0000313" key="16">
    <source>
        <dbReference type="EMBL" id="KAF2138431.1"/>
    </source>
</evidence>
<dbReference type="FunFam" id="1.10.390.10:FF:000009">
    <property type="entry name" value="Leukotriene A(4) hydrolase"/>
    <property type="match status" value="1"/>
</dbReference>
<keyword evidence="7 14" id="KW-0378">Hydrolase</keyword>
<comment type="cofactor">
    <cofactor evidence="13 14">
        <name>Zn(2+)</name>
        <dbReference type="ChEBI" id="CHEBI:29105"/>
    </cofactor>
    <text evidence="13 14">Binds 1 zinc ion per subunit.</text>
</comment>
<protein>
    <recommendedName>
        <fullName evidence="14">Leukotriene A(4) hydrolase</fullName>
        <shortName evidence="14">LTA-4 hydrolase</shortName>
        <ecNumber evidence="14">3.3.2.10</ecNumber>
        <ecNumber evidence="14">3.4.11.-</ecNumber>
    </recommendedName>
</protein>
<dbReference type="Gene3D" id="1.25.40.320">
    <property type="entry name" value="Peptidase M1, leukotriene A4 hydrolase/aminopeptidase C-terminal domain"/>
    <property type="match status" value="1"/>
</dbReference>
<dbReference type="Pfam" id="PF17900">
    <property type="entry name" value="Peptidase_M1_N"/>
    <property type="match status" value="1"/>
</dbReference>
<comment type="subcellular location">
    <subcellularLocation>
        <location evidence="2 14">Cytoplasm</location>
    </subcellularLocation>
    <subcellularLocation>
        <location evidence="1">Nucleus</location>
    </subcellularLocation>
</comment>
<dbReference type="GO" id="GO:0008270">
    <property type="term" value="F:zinc ion binding"/>
    <property type="evidence" value="ECO:0007669"/>
    <property type="project" value="InterPro"/>
</dbReference>
<dbReference type="EC" id="3.3.2.10" evidence="14"/>
<feature type="binding site" evidence="12">
    <location>
        <begin position="207"/>
        <end position="209"/>
    </location>
    <ligand>
        <name>a peptide</name>
        <dbReference type="ChEBI" id="CHEBI:60466"/>
    </ligand>
</feature>
<evidence type="ECO:0000256" key="2">
    <source>
        <dbReference type="ARBA" id="ARBA00004496"/>
    </source>
</evidence>
<dbReference type="GeneID" id="54298520"/>
<evidence type="ECO:0000259" key="15">
    <source>
        <dbReference type="SMART" id="SM01263"/>
    </source>
</evidence>
<dbReference type="InterPro" id="IPR034015">
    <property type="entry name" value="M1_LTA4H"/>
</dbReference>
<feature type="active site" description="Proton acceptor" evidence="11">
    <location>
        <position position="372"/>
    </location>
</feature>
<dbReference type="AlphaFoldDB" id="A0A6A6B6L4"/>
<dbReference type="GO" id="GO:0005829">
    <property type="term" value="C:cytosol"/>
    <property type="evidence" value="ECO:0007669"/>
    <property type="project" value="TreeGrafter"/>
</dbReference>
<evidence type="ECO:0000256" key="11">
    <source>
        <dbReference type="PIRSR" id="PIRSR612777-1"/>
    </source>
</evidence>
<evidence type="ECO:0000256" key="6">
    <source>
        <dbReference type="ARBA" id="ARBA00022723"/>
    </source>
</evidence>
<dbReference type="EMBL" id="ML995496">
    <property type="protein sequence ID" value="KAF2138431.1"/>
    <property type="molecule type" value="Genomic_DNA"/>
</dbReference>
<comment type="catalytic activity">
    <reaction evidence="14">
        <text>an epoxide + H2O = an ethanediol</text>
        <dbReference type="Rhea" id="RHEA:19037"/>
        <dbReference type="ChEBI" id="CHEBI:15377"/>
        <dbReference type="ChEBI" id="CHEBI:32955"/>
        <dbReference type="ChEBI" id="CHEBI:140594"/>
        <dbReference type="EC" id="3.3.2.10"/>
    </reaction>
</comment>
<evidence type="ECO:0000256" key="12">
    <source>
        <dbReference type="PIRSR" id="PIRSR612777-2"/>
    </source>
</evidence>
<evidence type="ECO:0000256" key="3">
    <source>
        <dbReference type="ARBA" id="ARBA00010136"/>
    </source>
</evidence>
<evidence type="ECO:0000256" key="5">
    <source>
        <dbReference type="ARBA" id="ARBA00022670"/>
    </source>
</evidence>
<dbReference type="InterPro" id="IPR049980">
    <property type="entry name" value="LTA4H_cat"/>
</dbReference>
<organism evidence="16 17">
    <name type="scientific">Aplosporella prunicola CBS 121167</name>
    <dbReference type="NCBI Taxonomy" id="1176127"/>
    <lineage>
        <taxon>Eukaryota</taxon>
        <taxon>Fungi</taxon>
        <taxon>Dikarya</taxon>
        <taxon>Ascomycota</taxon>
        <taxon>Pezizomycotina</taxon>
        <taxon>Dothideomycetes</taxon>
        <taxon>Dothideomycetes incertae sedis</taxon>
        <taxon>Botryosphaeriales</taxon>
        <taxon>Aplosporellaceae</taxon>
        <taxon>Aplosporella</taxon>
    </lineage>
</organism>
<dbReference type="Gene3D" id="1.10.390.10">
    <property type="entry name" value="Neutral Protease Domain 2"/>
    <property type="match status" value="1"/>
</dbReference>
<dbReference type="InterPro" id="IPR045357">
    <property type="entry name" value="Aminopeptidase_N-like_N"/>
</dbReference>
<feature type="binding site" evidence="13">
    <location>
        <position position="371"/>
    </location>
    <ligand>
        <name>Zn(2+)</name>
        <dbReference type="ChEBI" id="CHEBI:29105"/>
        <note>catalytic</note>
    </ligand>
</feature>
<evidence type="ECO:0000256" key="13">
    <source>
        <dbReference type="PIRSR" id="PIRSR612777-3"/>
    </source>
</evidence>
<sequence>MSWSLLSLPSSRFVVPRCLGSCSKVTSSFVKNSYFAGSYVKSSYVAAPLRRFAIMHKSPAALVERLPPKGLEIHAPRDPNTLANYNNFLTTHTTANLEIDFEKRRLLGNVVLLLKSITNGEADKVVLDTSFLDIKDVKVDGEKAKWALADRMEPYGSALSIQLGGGVEKDKQIAVDIALSTTDQCTALQWMTPAQTPNKKHPYMFSQCQAIHARSIFPCQDTPDVKSTVDFNIRSHLPVLASGLPTGTKDFRPGKDGAPSTLLYTFKQEIPIPSYLFAVASGDLASASIGPRSTVWTGPEELIGCKWELENDMEKFLEAAEKIVYEYAWTTYNVLVLPNSFPYGGMENPIYTFATPTIISGDKQNIDVIAHELAHSWSGNLVSNASWEHFWLNEGWTVYLERRIQAAVHGEEHRDFSAIIGWKALQDSVERFGEDHEFTKLIVDLKGKDPDDAFSSVPYEKGFNFLYYLEKLVGKGKWDKFIPHYFGKYKFKSLDSYDFKSTLLDFFASDSEASKKLNELDWDKWFYAPGYPPKPDFDDSLVKVCYELADKWQALAQGKSDAFKPAQSDIGPWTGNQCVVFLEKIQTWEQPLPVELVDLMGATYGFAASQNVELVSRYFIIGLKAKASSVYKPTSELLGRVGRMKFVRPLFRGLRDADRKLAEETFEKNKDFYHPICRQMVEKDLYGDK</sequence>
<keyword evidence="9 14" id="KW-0482">Metalloprotease</keyword>
<dbReference type="OrthoDB" id="79562at2759"/>
<dbReference type="PANTHER" id="PTHR45726">
    <property type="entry name" value="LEUKOTRIENE A-4 HYDROLASE"/>
    <property type="match status" value="1"/>
</dbReference>
<dbReference type="FunFam" id="1.25.40.320:FF:000001">
    <property type="entry name" value="Leukotriene A(4) hydrolase"/>
    <property type="match status" value="1"/>
</dbReference>
<dbReference type="InterPro" id="IPR015211">
    <property type="entry name" value="Peptidase_M1_C"/>
</dbReference>
<dbReference type="GO" id="GO:0005634">
    <property type="term" value="C:nucleus"/>
    <property type="evidence" value="ECO:0007669"/>
    <property type="project" value="UniProtKB-SubCell"/>
</dbReference>
<dbReference type="Pfam" id="PF09127">
    <property type="entry name" value="Leuk-A4-hydro_C"/>
    <property type="match status" value="1"/>
</dbReference>
<feature type="active site" description="Proton donor" evidence="11">
    <location>
        <position position="459"/>
    </location>
</feature>
<keyword evidence="10" id="KW-0539">Nucleus</keyword>
<dbReference type="InterPro" id="IPR016024">
    <property type="entry name" value="ARM-type_fold"/>
</dbReference>
<dbReference type="GO" id="GO:0004177">
    <property type="term" value="F:aminopeptidase activity"/>
    <property type="evidence" value="ECO:0007669"/>
    <property type="project" value="TreeGrafter"/>
</dbReference>
<dbReference type="Gene3D" id="3.30.2010.30">
    <property type="match status" value="1"/>
</dbReference>
<dbReference type="PRINTS" id="PR00756">
    <property type="entry name" value="ALADIPTASE"/>
</dbReference>
<accession>A0A6A6B6L4</accession>
<dbReference type="GO" id="GO:0006508">
    <property type="term" value="P:proteolysis"/>
    <property type="evidence" value="ECO:0007669"/>
    <property type="project" value="UniProtKB-KW"/>
</dbReference>
<dbReference type="InterPro" id="IPR001930">
    <property type="entry name" value="Peptidase_M1"/>
</dbReference>
<evidence type="ECO:0000256" key="8">
    <source>
        <dbReference type="ARBA" id="ARBA00022833"/>
    </source>
</evidence>
<keyword evidence="4 14" id="KW-0963">Cytoplasm</keyword>
<proteinExistence type="inferred from homology"/>
<evidence type="ECO:0000256" key="14">
    <source>
        <dbReference type="RuleBase" id="RU361141"/>
    </source>
</evidence>
<dbReference type="SUPFAM" id="SSF55486">
    <property type="entry name" value="Metalloproteases ('zincins'), catalytic domain"/>
    <property type="match status" value="1"/>
</dbReference>
<dbReference type="FunFam" id="3.30.2010.30:FF:000001">
    <property type="entry name" value="Leukotriene A(4) hydrolase"/>
    <property type="match status" value="1"/>
</dbReference>
<dbReference type="PANTHER" id="PTHR45726:SF3">
    <property type="entry name" value="LEUKOTRIENE A-4 HYDROLASE"/>
    <property type="match status" value="1"/>
</dbReference>
<reference evidence="16" key="1">
    <citation type="journal article" date="2020" name="Stud. Mycol.">
        <title>101 Dothideomycetes genomes: a test case for predicting lifestyles and emergence of pathogens.</title>
        <authorList>
            <person name="Haridas S."/>
            <person name="Albert R."/>
            <person name="Binder M."/>
            <person name="Bloem J."/>
            <person name="Labutti K."/>
            <person name="Salamov A."/>
            <person name="Andreopoulos B."/>
            <person name="Baker S."/>
            <person name="Barry K."/>
            <person name="Bills G."/>
            <person name="Bluhm B."/>
            <person name="Cannon C."/>
            <person name="Castanera R."/>
            <person name="Culley D."/>
            <person name="Daum C."/>
            <person name="Ezra D."/>
            <person name="Gonzalez J."/>
            <person name="Henrissat B."/>
            <person name="Kuo A."/>
            <person name="Liang C."/>
            <person name="Lipzen A."/>
            <person name="Lutzoni F."/>
            <person name="Magnuson J."/>
            <person name="Mondo S."/>
            <person name="Nolan M."/>
            <person name="Ohm R."/>
            <person name="Pangilinan J."/>
            <person name="Park H.-J."/>
            <person name="Ramirez L."/>
            <person name="Alfaro M."/>
            <person name="Sun H."/>
            <person name="Tritt A."/>
            <person name="Yoshinaga Y."/>
            <person name="Zwiers L.-H."/>
            <person name="Turgeon B."/>
            <person name="Goodwin S."/>
            <person name="Spatafora J."/>
            <person name="Crous P."/>
            <person name="Grigoriev I."/>
        </authorList>
    </citation>
    <scope>NUCLEOTIDE SEQUENCE</scope>
    <source>
        <strain evidence="16">CBS 121167</strain>
    </source>
</reference>
<dbReference type="Proteomes" id="UP000799438">
    <property type="component" value="Unassembled WGS sequence"/>
</dbReference>
<dbReference type="EC" id="3.4.11.-" evidence="14"/>
<feature type="binding site" evidence="12">
    <location>
        <begin position="342"/>
        <end position="347"/>
    </location>
    <ligand>
        <name>a peptide</name>
        <dbReference type="ChEBI" id="CHEBI:60466"/>
    </ligand>
</feature>
<evidence type="ECO:0000256" key="7">
    <source>
        <dbReference type="ARBA" id="ARBA00022801"/>
    </source>
</evidence>
<feature type="binding site" evidence="13">
    <location>
        <position position="394"/>
    </location>
    <ligand>
        <name>Zn(2+)</name>
        <dbReference type="ChEBI" id="CHEBI:29105"/>
        <note>catalytic</note>
    </ligand>
</feature>
<dbReference type="Gene3D" id="2.60.40.1730">
    <property type="entry name" value="tricorn interacting facor f3 domain"/>
    <property type="match status" value="1"/>
</dbReference>
<evidence type="ECO:0000256" key="9">
    <source>
        <dbReference type="ARBA" id="ARBA00023049"/>
    </source>
</evidence>
<dbReference type="GO" id="GO:0004301">
    <property type="term" value="F:epoxide hydrolase activity"/>
    <property type="evidence" value="ECO:0007669"/>
    <property type="project" value="UniProtKB-EC"/>
</dbReference>
<dbReference type="GO" id="GO:0008237">
    <property type="term" value="F:metallopeptidase activity"/>
    <property type="evidence" value="ECO:0007669"/>
    <property type="project" value="UniProtKB-KW"/>
</dbReference>
<gene>
    <name evidence="16" type="ORF">K452DRAFT_290573</name>
</gene>
<dbReference type="FunFam" id="2.60.40.1730:FF:000004">
    <property type="entry name" value="Leukotriene A(4) hydrolase"/>
    <property type="match status" value="1"/>
</dbReference>
<dbReference type="NCBIfam" id="TIGR02411">
    <property type="entry name" value="leuko_A4_hydro"/>
    <property type="match status" value="1"/>
</dbReference>
<dbReference type="InterPro" id="IPR014782">
    <property type="entry name" value="Peptidase_M1_dom"/>
</dbReference>
<feature type="binding site" evidence="13">
    <location>
        <position position="375"/>
    </location>
    <ligand>
        <name>Zn(2+)</name>
        <dbReference type="ChEBI" id="CHEBI:29105"/>
        <note>catalytic</note>
    </ligand>
</feature>
<dbReference type="SUPFAM" id="SSF63737">
    <property type="entry name" value="Leukotriene A4 hydrolase N-terminal domain"/>
    <property type="match status" value="1"/>
</dbReference>
<evidence type="ECO:0000256" key="1">
    <source>
        <dbReference type="ARBA" id="ARBA00004123"/>
    </source>
</evidence>
<keyword evidence="6 13" id="KW-0479">Metal-binding</keyword>
<evidence type="ECO:0000313" key="17">
    <source>
        <dbReference type="Proteomes" id="UP000799438"/>
    </source>
</evidence>
<dbReference type="CDD" id="cd09599">
    <property type="entry name" value="M1_LTA4H"/>
    <property type="match status" value="1"/>
</dbReference>
<evidence type="ECO:0000256" key="4">
    <source>
        <dbReference type="ARBA" id="ARBA00022490"/>
    </source>
</evidence>
<dbReference type="InterPro" id="IPR038502">
    <property type="entry name" value="M1_LTA-4_hydro/amino_C_sf"/>
</dbReference>
<dbReference type="InterPro" id="IPR027268">
    <property type="entry name" value="Peptidase_M4/M1_CTD_sf"/>
</dbReference>
<feature type="domain" description="Peptidase M1 leukotriene A4 hydrolase/aminopeptidase C-terminal" evidence="15">
    <location>
        <begin position="540"/>
        <end position="685"/>
    </location>
</feature>
<dbReference type="RefSeq" id="XP_033394144.1">
    <property type="nucleotide sequence ID" value="XM_033541024.1"/>
</dbReference>
<comment type="similarity">
    <text evidence="3 14">Belongs to the peptidase M1 family.</text>
</comment>
<keyword evidence="8 13" id="KW-0862">Zinc</keyword>
<dbReference type="SUPFAM" id="SSF48371">
    <property type="entry name" value="ARM repeat"/>
    <property type="match status" value="1"/>
</dbReference>